<name>A0ABU9C818_9BURK</name>
<gene>
    <name evidence="1" type="ORF">AACH00_11970</name>
</gene>
<reference evidence="1 2" key="1">
    <citation type="submission" date="2024-04" db="EMBL/GenBank/DDBJ databases">
        <title>Novel species of the genus Ideonella isolated from streams.</title>
        <authorList>
            <person name="Lu H."/>
        </authorList>
    </citation>
    <scope>NUCLEOTIDE SEQUENCE [LARGE SCALE GENOMIC DNA]</scope>
    <source>
        <strain evidence="1 2">LYT19W</strain>
    </source>
</reference>
<dbReference type="EMBL" id="JBBUTI010000007">
    <property type="protein sequence ID" value="MEK8047071.1"/>
    <property type="molecule type" value="Genomic_DNA"/>
</dbReference>
<keyword evidence="2" id="KW-1185">Reference proteome</keyword>
<dbReference type="Proteomes" id="UP001379945">
    <property type="component" value="Unassembled WGS sequence"/>
</dbReference>
<proteinExistence type="predicted"/>
<comment type="caution">
    <text evidence="1">The sequence shown here is derived from an EMBL/GenBank/DDBJ whole genome shotgun (WGS) entry which is preliminary data.</text>
</comment>
<evidence type="ECO:0000313" key="2">
    <source>
        <dbReference type="Proteomes" id="UP001379945"/>
    </source>
</evidence>
<evidence type="ECO:0000313" key="1">
    <source>
        <dbReference type="EMBL" id="MEK8047071.1"/>
    </source>
</evidence>
<dbReference type="RefSeq" id="WP_341399369.1">
    <property type="nucleotide sequence ID" value="NZ_JBBUTI010000007.1"/>
</dbReference>
<accession>A0ABU9C818</accession>
<sequence length="125" mass="13312">MNAVSRSRAPSSLRPALPSGLLHLLATCLALAICSLTLPAAHAVALRAPDAKPADFPIEPQVLQQTTEDDQVRIDETRVGGATRKLTVQPKIKGMPAYEIATPTPGRPTAQDPKAGQRVWLNIGF</sequence>
<protein>
    <submittedName>
        <fullName evidence="1">Uncharacterized protein</fullName>
    </submittedName>
</protein>
<organism evidence="1 2">
    <name type="scientific">Ideonella margarita</name>
    <dbReference type="NCBI Taxonomy" id="2984191"/>
    <lineage>
        <taxon>Bacteria</taxon>
        <taxon>Pseudomonadati</taxon>
        <taxon>Pseudomonadota</taxon>
        <taxon>Betaproteobacteria</taxon>
        <taxon>Burkholderiales</taxon>
        <taxon>Sphaerotilaceae</taxon>
        <taxon>Ideonella</taxon>
    </lineage>
</organism>